<feature type="region of interest" description="Disordered" evidence="1">
    <location>
        <begin position="86"/>
        <end position="112"/>
    </location>
</feature>
<evidence type="ECO:0000313" key="4">
    <source>
        <dbReference type="EMBL" id="KAF4664713.1"/>
    </source>
</evidence>
<feature type="compositionally biased region" description="Polar residues" evidence="1">
    <location>
        <begin position="1"/>
        <end position="11"/>
    </location>
</feature>
<feature type="region of interest" description="Disordered" evidence="1">
    <location>
        <begin position="1"/>
        <end position="27"/>
    </location>
</feature>
<dbReference type="Proteomes" id="UP000572268">
    <property type="component" value="Unassembled WGS sequence"/>
</dbReference>
<keyword evidence="2" id="KW-0812">Transmembrane</keyword>
<sequence length="532" mass="58828">MPIVASQTSSLRLRPHEGDLGSVPDDDDDFCLPSNAPSGGVLESFKSCRSVESNHDEMLSKWADATNWGISMTEKAVARHDTLAKFTKKTSHGSSSSSSSGSWLPHRRRHHKDDMEMKETKDAVAMQVDNADPDCSMSVDCEFHGGLLKGQIVIEGMNVPYLFQVAASWEMDMAPLWFPMLESVDKIADFHVNDASAALPTTPINRDKEMGCFSDSPCSCPTSSSTRGSSGDESSLLLSHPAPSHPVILDEMMTHLFAVPPVPAIKGVDSYSHRTLYSWSPKCSPTPGSLMIDYSPPLDAKTWKGVKLDAPGRRVFRTEQKATAVYVRPSLKDPERRSDVFVTVLADPGVPTWLVPNSLVKWILRLGARGFVDKVMSVMSGCTTDPTHRYAVRIAERYEELYWKYAFYGFNPPEAAVPRRIREEIFLQRQLKRSELRGKVSQKTACTPEQAAAIRDQPKTAASRSKPPVHPAGGQKELHHPEGSIELRSRKDTAQNSSRDAIELRHLLKAVFAIIVVLFVGSSVASLPFLRK</sequence>
<organism evidence="4 6">
    <name type="scientific">Perkinsus olseni</name>
    <name type="common">Perkinsus atlanticus</name>
    <dbReference type="NCBI Taxonomy" id="32597"/>
    <lineage>
        <taxon>Eukaryota</taxon>
        <taxon>Sar</taxon>
        <taxon>Alveolata</taxon>
        <taxon>Perkinsozoa</taxon>
        <taxon>Perkinsea</taxon>
        <taxon>Perkinsida</taxon>
        <taxon>Perkinsidae</taxon>
        <taxon>Perkinsus</taxon>
    </lineage>
</organism>
<evidence type="ECO:0000313" key="5">
    <source>
        <dbReference type="Proteomes" id="UP000570595"/>
    </source>
</evidence>
<reference evidence="5 6" key="1">
    <citation type="submission" date="2020-04" db="EMBL/GenBank/DDBJ databases">
        <title>Perkinsus olseni comparative genomics.</title>
        <authorList>
            <person name="Bogema D.R."/>
        </authorList>
    </citation>
    <scope>NUCLEOTIDE SEQUENCE [LARGE SCALE GENOMIC DNA]</scope>
    <source>
        <strain evidence="3">ATCC PRA-179</strain>
        <strain evidence="4">ATCC PRA-31</strain>
    </source>
</reference>
<evidence type="ECO:0000313" key="6">
    <source>
        <dbReference type="Proteomes" id="UP000572268"/>
    </source>
</evidence>
<protein>
    <submittedName>
        <fullName evidence="4">Uncharacterized protein</fullName>
    </submittedName>
</protein>
<evidence type="ECO:0000256" key="2">
    <source>
        <dbReference type="SAM" id="Phobius"/>
    </source>
</evidence>
<accession>A0A7J6LZK0</accession>
<keyword evidence="2" id="KW-1133">Transmembrane helix</keyword>
<feature type="compositionally biased region" description="Low complexity" evidence="1">
    <location>
        <begin position="92"/>
        <end position="102"/>
    </location>
</feature>
<dbReference type="EMBL" id="JABAHT010000249">
    <property type="protein sequence ID" value="KAF4659959.1"/>
    <property type="molecule type" value="Genomic_DNA"/>
</dbReference>
<dbReference type="Proteomes" id="UP000570595">
    <property type="component" value="Unassembled WGS sequence"/>
</dbReference>
<keyword evidence="2" id="KW-0472">Membrane</keyword>
<dbReference type="OrthoDB" id="427845at2759"/>
<evidence type="ECO:0000256" key="1">
    <source>
        <dbReference type="SAM" id="MobiDB-lite"/>
    </source>
</evidence>
<dbReference type="AlphaFoldDB" id="A0A7J6LZK0"/>
<name>A0A7J6LZK0_PEROL</name>
<feature type="compositionally biased region" description="Basic and acidic residues" evidence="1">
    <location>
        <begin position="476"/>
        <end position="493"/>
    </location>
</feature>
<gene>
    <name evidence="4" type="ORF">FOL46_004089</name>
    <name evidence="3" type="ORF">FOZ61_004348</name>
</gene>
<comment type="caution">
    <text evidence="4">The sequence shown here is derived from an EMBL/GenBank/DDBJ whole genome shotgun (WGS) entry which is preliminary data.</text>
</comment>
<feature type="region of interest" description="Disordered" evidence="1">
    <location>
        <begin position="438"/>
        <end position="496"/>
    </location>
</feature>
<evidence type="ECO:0000313" key="3">
    <source>
        <dbReference type="EMBL" id="KAF4659959.1"/>
    </source>
</evidence>
<feature type="transmembrane region" description="Helical" evidence="2">
    <location>
        <begin position="507"/>
        <end position="530"/>
    </location>
</feature>
<proteinExistence type="predicted"/>
<dbReference type="EMBL" id="JABANN010000252">
    <property type="protein sequence ID" value="KAF4664713.1"/>
    <property type="molecule type" value="Genomic_DNA"/>
</dbReference>